<accession>A0ABM0JN27</accession>
<evidence type="ECO:0000256" key="7">
    <source>
        <dbReference type="SAM" id="Phobius"/>
    </source>
</evidence>
<dbReference type="InterPro" id="IPR036869">
    <property type="entry name" value="J_dom_sf"/>
</dbReference>
<evidence type="ECO:0000313" key="9">
    <source>
        <dbReference type="Proteomes" id="UP000694888"/>
    </source>
</evidence>
<gene>
    <name evidence="10 11" type="primary">LOC101854715</name>
</gene>
<dbReference type="PRINTS" id="PR00625">
    <property type="entry name" value="JDOMAIN"/>
</dbReference>
<dbReference type="Pfam" id="PF05154">
    <property type="entry name" value="TM2"/>
    <property type="match status" value="1"/>
</dbReference>
<evidence type="ECO:0000313" key="11">
    <source>
        <dbReference type="RefSeq" id="XP_035825455.1"/>
    </source>
</evidence>
<sequence length="352" mass="40339">MASLVITYILWLFFGWFGWHHVYLDRWNQAIAWFITCGGGFGLGWLRDLWRIPDYVAWINRDKDFEMRHLSSIAEGKPSCSSFRLCGMLGLGFVLSLALCCLTPEYAAKEIDGSPAWYWYLFCRTLFVALVLSGSSLGVYLVSNIGELQCSLLYPLLGSVLAVPWLITNESNVFLPTIFAALVTWWKGLCWRPLRDKQKSSLSSLVLYGIAAFLWLALLFYGIYFTAHITLKDGEKIPVRIVISNFFNSPAWQSTKDTLYALYDSLTRNGFSKTYADAWDLVDFSGEMNALKILGLDRHASYEEIKKACRQMSRQYHPDLQRTEEAKLEGEKMFITVQEACSILTRFRSRKS</sequence>
<keyword evidence="5 7" id="KW-1133">Transmembrane helix</keyword>
<dbReference type="SMART" id="SM00271">
    <property type="entry name" value="DnaJ"/>
    <property type="match status" value="1"/>
</dbReference>
<feature type="transmembrane region" description="Helical" evidence="7">
    <location>
        <begin position="202"/>
        <end position="224"/>
    </location>
</feature>
<dbReference type="Pfam" id="PF00226">
    <property type="entry name" value="DnaJ"/>
    <property type="match status" value="1"/>
</dbReference>
<dbReference type="RefSeq" id="XP_005097533.1">
    <property type="nucleotide sequence ID" value="XM_005097476.3"/>
</dbReference>
<evidence type="ECO:0000256" key="3">
    <source>
        <dbReference type="ARBA" id="ARBA00020945"/>
    </source>
</evidence>
<dbReference type="Proteomes" id="UP000694888">
    <property type="component" value="Unplaced"/>
</dbReference>
<dbReference type="RefSeq" id="XP_035825455.1">
    <property type="nucleotide sequence ID" value="XM_035969562.1"/>
</dbReference>
<feature type="transmembrane region" description="Helical" evidence="7">
    <location>
        <begin position="118"/>
        <end position="143"/>
    </location>
</feature>
<evidence type="ECO:0000256" key="6">
    <source>
        <dbReference type="ARBA" id="ARBA00023136"/>
    </source>
</evidence>
<dbReference type="GeneID" id="101854715"/>
<proteinExistence type="predicted"/>
<evidence type="ECO:0000256" key="1">
    <source>
        <dbReference type="ARBA" id="ARBA00002080"/>
    </source>
</evidence>
<evidence type="ECO:0000256" key="4">
    <source>
        <dbReference type="ARBA" id="ARBA00022692"/>
    </source>
</evidence>
<dbReference type="PROSITE" id="PS50076">
    <property type="entry name" value="DNAJ_2"/>
    <property type="match status" value="1"/>
</dbReference>
<evidence type="ECO:0000256" key="5">
    <source>
        <dbReference type="ARBA" id="ARBA00022989"/>
    </source>
</evidence>
<dbReference type="PANTHER" id="PTHR44733">
    <property type="entry name" value="DNAJ HOMOLOG SUBFAMILY C MEMBER 22"/>
    <property type="match status" value="1"/>
</dbReference>
<feature type="transmembrane region" description="Helical" evidence="7">
    <location>
        <begin position="30"/>
        <end position="46"/>
    </location>
</feature>
<feature type="domain" description="J" evidence="8">
    <location>
        <begin position="289"/>
        <end position="352"/>
    </location>
</feature>
<dbReference type="Gene3D" id="1.10.287.110">
    <property type="entry name" value="DnaJ domain"/>
    <property type="match status" value="1"/>
</dbReference>
<dbReference type="PANTHER" id="PTHR44733:SF1">
    <property type="entry name" value="DNAJ HOMOLOG SUBFAMILY C MEMBER 22"/>
    <property type="match status" value="1"/>
</dbReference>
<dbReference type="CDD" id="cd06257">
    <property type="entry name" value="DnaJ"/>
    <property type="match status" value="1"/>
</dbReference>
<name>A0ABM0JN27_APLCA</name>
<dbReference type="InterPro" id="IPR001623">
    <property type="entry name" value="DnaJ_domain"/>
</dbReference>
<comment type="function">
    <text evidence="1">May function as a co-chaperone.</text>
</comment>
<protein>
    <recommendedName>
        <fullName evidence="3">DnaJ homolog subfamily C member 22</fullName>
    </recommendedName>
</protein>
<organism evidence="9 10">
    <name type="scientific">Aplysia californica</name>
    <name type="common">California sea hare</name>
    <dbReference type="NCBI Taxonomy" id="6500"/>
    <lineage>
        <taxon>Eukaryota</taxon>
        <taxon>Metazoa</taxon>
        <taxon>Spiralia</taxon>
        <taxon>Lophotrochozoa</taxon>
        <taxon>Mollusca</taxon>
        <taxon>Gastropoda</taxon>
        <taxon>Heterobranchia</taxon>
        <taxon>Euthyneura</taxon>
        <taxon>Tectipleura</taxon>
        <taxon>Aplysiida</taxon>
        <taxon>Aplysioidea</taxon>
        <taxon>Aplysiidae</taxon>
        <taxon>Aplysia</taxon>
    </lineage>
</organism>
<feature type="transmembrane region" description="Helical" evidence="7">
    <location>
        <begin position="5"/>
        <end position="24"/>
    </location>
</feature>
<dbReference type="InterPro" id="IPR007829">
    <property type="entry name" value="TM2"/>
</dbReference>
<comment type="subcellular location">
    <subcellularLocation>
        <location evidence="2">Membrane</location>
        <topology evidence="2">Multi-pass membrane protein</topology>
    </subcellularLocation>
</comment>
<dbReference type="SUPFAM" id="SSF46565">
    <property type="entry name" value="Chaperone J-domain"/>
    <property type="match status" value="1"/>
</dbReference>
<keyword evidence="4 7" id="KW-0812">Transmembrane</keyword>
<evidence type="ECO:0000256" key="2">
    <source>
        <dbReference type="ARBA" id="ARBA00004141"/>
    </source>
</evidence>
<feature type="transmembrane region" description="Helical" evidence="7">
    <location>
        <begin position="85"/>
        <end position="106"/>
    </location>
</feature>
<keyword evidence="9" id="KW-1185">Reference proteome</keyword>
<feature type="transmembrane region" description="Helical" evidence="7">
    <location>
        <begin position="150"/>
        <end position="167"/>
    </location>
</feature>
<feature type="transmembrane region" description="Helical" evidence="7">
    <location>
        <begin position="173"/>
        <end position="190"/>
    </location>
</feature>
<evidence type="ECO:0000259" key="8">
    <source>
        <dbReference type="PROSITE" id="PS50076"/>
    </source>
</evidence>
<keyword evidence="6 7" id="KW-0472">Membrane</keyword>
<evidence type="ECO:0000313" key="10">
    <source>
        <dbReference type="RefSeq" id="XP_005097533.1"/>
    </source>
</evidence>
<reference evidence="10 11" key="1">
    <citation type="submission" date="2025-05" db="UniProtKB">
        <authorList>
            <consortium name="RefSeq"/>
        </authorList>
    </citation>
    <scope>IDENTIFICATION</scope>
</reference>